<dbReference type="InterPro" id="IPR050086">
    <property type="entry name" value="MetN_ABC_transporter-like"/>
</dbReference>
<dbReference type="GO" id="GO:0005524">
    <property type="term" value="F:ATP binding"/>
    <property type="evidence" value="ECO:0007669"/>
    <property type="project" value="UniProtKB-KW"/>
</dbReference>
<evidence type="ECO:0000256" key="2">
    <source>
        <dbReference type="ARBA" id="ARBA00022475"/>
    </source>
</evidence>
<keyword evidence="1" id="KW-0813">Transport</keyword>
<evidence type="ECO:0000256" key="1">
    <source>
        <dbReference type="ARBA" id="ARBA00022448"/>
    </source>
</evidence>
<dbReference type="SUPFAM" id="SSF52540">
    <property type="entry name" value="P-loop containing nucleoside triphosphate hydrolases"/>
    <property type="match status" value="1"/>
</dbReference>
<protein>
    <submittedName>
        <fullName evidence="8">Phosphonate transport system ATP-binding protein</fullName>
    </submittedName>
</protein>
<evidence type="ECO:0000256" key="4">
    <source>
        <dbReference type="ARBA" id="ARBA00022840"/>
    </source>
</evidence>
<evidence type="ECO:0000256" key="5">
    <source>
        <dbReference type="ARBA" id="ARBA00022967"/>
    </source>
</evidence>
<name>A0A7Z0J2Z2_9MICC</name>
<dbReference type="InterPro" id="IPR027417">
    <property type="entry name" value="P-loop_NTPase"/>
</dbReference>
<dbReference type="AlphaFoldDB" id="A0A7Z0J2Z2"/>
<dbReference type="InterPro" id="IPR017871">
    <property type="entry name" value="ABC_transporter-like_CS"/>
</dbReference>
<dbReference type="RefSeq" id="WP_179441209.1">
    <property type="nucleotide sequence ID" value="NZ_BAAALK010000006.1"/>
</dbReference>
<organism evidence="8 9">
    <name type="scientific">Nesterenkonia sandarakina</name>
    <dbReference type="NCBI Taxonomy" id="272918"/>
    <lineage>
        <taxon>Bacteria</taxon>
        <taxon>Bacillati</taxon>
        <taxon>Actinomycetota</taxon>
        <taxon>Actinomycetes</taxon>
        <taxon>Micrococcales</taxon>
        <taxon>Micrococcaceae</taxon>
        <taxon>Nesterenkonia</taxon>
    </lineage>
</organism>
<dbReference type="InterPro" id="IPR003439">
    <property type="entry name" value="ABC_transporter-like_ATP-bd"/>
</dbReference>
<accession>A0A7Z0J2Z2</accession>
<dbReference type="InterPro" id="IPR003593">
    <property type="entry name" value="AAA+_ATPase"/>
</dbReference>
<gene>
    <name evidence="8" type="ORF">HNR11_000757</name>
</gene>
<evidence type="ECO:0000313" key="8">
    <source>
        <dbReference type="EMBL" id="NYJ16223.1"/>
    </source>
</evidence>
<dbReference type="GO" id="GO:0016887">
    <property type="term" value="F:ATP hydrolysis activity"/>
    <property type="evidence" value="ECO:0007669"/>
    <property type="project" value="InterPro"/>
</dbReference>
<dbReference type="PANTHER" id="PTHR43166:SF6">
    <property type="entry name" value="PHOSPHONATES IMPORT ATP-BINDING PROTEIN PHNC"/>
    <property type="match status" value="1"/>
</dbReference>
<dbReference type="NCBIfam" id="TIGR02315">
    <property type="entry name" value="ABC_phnC"/>
    <property type="match status" value="1"/>
</dbReference>
<reference evidence="8 9" key="1">
    <citation type="submission" date="2020-07" db="EMBL/GenBank/DDBJ databases">
        <title>Sequencing the genomes of 1000 actinobacteria strains.</title>
        <authorList>
            <person name="Klenk H.-P."/>
        </authorList>
    </citation>
    <scope>NUCLEOTIDE SEQUENCE [LARGE SCALE GENOMIC DNA]</scope>
    <source>
        <strain evidence="8 9">DSM 15664</strain>
    </source>
</reference>
<keyword evidence="2" id="KW-1003">Cell membrane</keyword>
<dbReference type="PROSITE" id="PS00211">
    <property type="entry name" value="ABC_TRANSPORTER_1"/>
    <property type="match status" value="1"/>
</dbReference>
<evidence type="ECO:0000256" key="6">
    <source>
        <dbReference type="ARBA" id="ARBA00023136"/>
    </source>
</evidence>
<keyword evidence="4 8" id="KW-0067">ATP-binding</keyword>
<dbReference type="CDD" id="cd03256">
    <property type="entry name" value="ABC_PhnC_transporter"/>
    <property type="match status" value="1"/>
</dbReference>
<keyword evidence="3" id="KW-0547">Nucleotide-binding</keyword>
<dbReference type="PANTHER" id="PTHR43166">
    <property type="entry name" value="AMINO ACID IMPORT ATP-BINDING PROTEIN"/>
    <property type="match status" value="1"/>
</dbReference>
<dbReference type="GO" id="GO:0016020">
    <property type="term" value="C:membrane"/>
    <property type="evidence" value="ECO:0007669"/>
    <property type="project" value="InterPro"/>
</dbReference>
<dbReference type="EMBL" id="JACCFQ010000001">
    <property type="protein sequence ID" value="NYJ16223.1"/>
    <property type="molecule type" value="Genomic_DNA"/>
</dbReference>
<keyword evidence="5" id="KW-1278">Translocase</keyword>
<evidence type="ECO:0000256" key="3">
    <source>
        <dbReference type="ARBA" id="ARBA00022741"/>
    </source>
</evidence>
<proteinExistence type="predicted"/>
<dbReference type="Pfam" id="PF00005">
    <property type="entry name" value="ABC_tran"/>
    <property type="match status" value="1"/>
</dbReference>
<comment type="caution">
    <text evidence="8">The sequence shown here is derived from an EMBL/GenBank/DDBJ whole genome shotgun (WGS) entry which is preliminary data.</text>
</comment>
<dbReference type="SMART" id="SM00382">
    <property type="entry name" value="AAA"/>
    <property type="match status" value="1"/>
</dbReference>
<evidence type="ECO:0000313" key="9">
    <source>
        <dbReference type="Proteomes" id="UP000560069"/>
    </source>
</evidence>
<dbReference type="Gene3D" id="3.40.50.300">
    <property type="entry name" value="P-loop containing nucleotide triphosphate hydrolases"/>
    <property type="match status" value="1"/>
</dbReference>
<dbReference type="InterPro" id="IPR012693">
    <property type="entry name" value="ABC_transpr_PhnC"/>
</dbReference>
<keyword evidence="6" id="KW-0472">Membrane</keyword>
<sequence>MSVRDLSGQPPIIEVSDLAKRFINGTQALSGINFQVNAGETVVLLGANGSGKSTLQKCLTKLVEPTSGSVRVLDTEITTAGTREITALRRQVGVVFQRINLVRELSVMTNVIHGSLGRVGSPRNWFAGTARKDQREEAMEALDRVGLAHVAQRRADELSGGQQQRVAIARMLMQQPRVVLADEPVAALDPRAGRSVMDLLWEITEERGLTLLCTLHQLELARAYGHRVIALRDGAMDMDTVMSKVADEQLQGLYTTEDQGDSPSHEVFEGAA</sequence>
<keyword evidence="9" id="KW-1185">Reference proteome</keyword>
<dbReference type="PROSITE" id="PS50893">
    <property type="entry name" value="ABC_TRANSPORTER_2"/>
    <property type="match status" value="1"/>
</dbReference>
<dbReference type="Proteomes" id="UP000560069">
    <property type="component" value="Unassembled WGS sequence"/>
</dbReference>
<feature type="domain" description="ABC transporter" evidence="7">
    <location>
        <begin position="13"/>
        <end position="258"/>
    </location>
</feature>
<evidence type="ECO:0000259" key="7">
    <source>
        <dbReference type="PROSITE" id="PS50893"/>
    </source>
</evidence>
<dbReference type="GO" id="GO:0015416">
    <property type="term" value="F:ABC-type phosphonate transporter activity"/>
    <property type="evidence" value="ECO:0007669"/>
    <property type="project" value="InterPro"/>
</dbReference>